<dbReference type="EMBL" id="CM037024">
    <property type="protein sequence ID" value="KAH7664446.1"/>
    <property type="molecule type" value="Genomic_DNA"/>
</dbReference>
<evidence type="ECO:0000313" key="2">
    <source>
        <dbReference type="Proteomes" id="UP000827976"/>
    </source>
</evidence>
<name>A0ACB7UUL1_DIOAL</name>
<gene>
    <name evidence="1" type="ORF">IHE45_14G120900</name>
</gene>
<accession>A0ACB7UUL1</accession>
<keyword evidence="2" id="KW-1185">Reference proteome</keyword>
<organism evidence="1 2">
    <name type="scientific">Dioscorea alata</name>
    <name type="common">Purple yam</name>
    <dbReference type="NCBI Taxonomy" id="55571"/>
    <lineage>
        <taxon>Eukaryota</taxon>
        <taxon>Viridiplantae</taxon>
        <taxon>Streptophyta</taxon>
        <taxon>Embryophyta</taxon>
        <taxon>Tracheophyta</taxon>
        <taxon>Spermatophyta</taxon>
        <taxon>Magnoliopsida</taxon>
        <taxon>Liliopsida</taxon>
        <taxon>Dioscoreales</taxon>
        <taxon>Dioscoreaceae</taxon>
        <taxon>Dioscorea</taxon>
    </lineage>
</organism>
<protein>
    <submittedName>
        <fullName evidence="1">Anaphase-promoting complex (APC) subunit 11 protein</fullName>
    </submittedName>
</protein>
<reference evidence="2" key="1">
    <citation type="journal article" date="2022" name="Nat. Commun.">
        <title>Chromosome evolution and the genetic basis of agronomically important traits in greater yam.</title>
        <authorList>
            <person name="Bredeson J.V."/>
            <person name="Lyons J.B."/>
            <person name="Oniyinde I.O."/>
            <person name="Okereke N.R."/>
            <person name="Kolade O."/>
            <person name="Nnabue I."/>
            <person name="Nwadili C.O."/>
            <person name="Hribova E."/>
            <person name="Parker M."/>
            <person name="Nwogha J."/>
            <person name="Shu S."/>
            <person name="Carlson J."/>
            <person name="Kariba R."/>
            <person name="Muthemba S."/>
            <person name="Knop K."/>
            <person name="Barton G.J."/>
            <person name="Sherwood A.V."/>
            <person name="Lopez-Montes A."/>
            <person name="Asiedu R."/>
            <person name="Jamnadass R."/>
            <person name="Muchugi A."/>
            <person name="Goodstein D."/>
            <person name="Egesi C.N."/>
            <person name="Featherston J."/>
            <person name="Asfaw A."/>
            <person name="Simpson G.G."/>
            <person name="Dolezel J."/>
            <person name="Hendre P.S."/>
            <person name="Van Deynze A."/>
            <person name="Kumar P.L."/>
            <person name="Obidiegwu J.E."/>
            <person name="Bhattacharjee R."/>
            <person name="Rokhsar D.S."/>
        </authorList>
    </citation>
    <scope>NUCLEOTIDE SEQUENCE [LARGE SCALE GENOMIC DNA]</scope>
    <source>
        <strain evidence="2">cv. TDa95/00328</strain>
    </source>
</reference>
<proteinExistence type="predicted"/>
<sequence>MGFPVGYSELFLPKLLLHIVFFLGSLRKLVFWAFNSIGLADLLDTDTPWPAADQSLTHTPTSLNPHPHPHPEFYSVSAMLIQELLPVIRFDELCSSSTYAGADSCAVCLYEFDGEAEIRRLTNCRHIFHRSCLDRWMQHDQRTCPLCRTPLIPDELQDSFNERFWAAAAIIPDSSFFSSEYHSLSPT</sequence>
<dbReference type="Proteomes" id="UP000827976">
    <property type="component" value="Chromosome 14"/>
</dbReference>
<evidence type="ECO:0000313" key="1">
    <source>
        <dbReference type="EMBL" id="KAH7664446.1"/>
    </source>
</evidence>
<comment type="caution">
    <text evidence="1">The sequence shown here is derived from an EMBL/GenBank/DDBJ whole genome shotgun (WGS) entry which is preliminary data.</text>
</comment>